<dbReference type="InterPro" id="IPR003305">
    <property type="entry name" value="CenC_carb-bd"/>
</dbReference>
<organism evidence="3">
    <name type="scientific">candidate division WOR-3 bacterium</name>
    <dbReference type="NCBI Taxonomy" id="2052148"/>
    <lineage>
        <taxon>Bacteria</taxon>
        <taxon>Bacteria division WOR-3</taxon>
    </lineage>
</organism>
<name>A0A7V0Z4E4_UNCW3</name>
<dbReference type="GO" id="GO:0016798">
    <property type="term" value="F:hydrolase activity, acting on glycosyl bonds"/>
    <property type="evidence" value="ECO:0007669"/>
    <property type="project" value="InterPro"/>
</dbReference>
<dbReference type="InterPro" id="IPR026444">
    <property type="entry name" value="Secre_tail"/>
</dbReference>
<feature type="domain" description="CBM-cenC" evidence="2">
    <location>
        <begin position="232"/>
        <end position="362"/>
    </location>
</feature>
<gene>
    <name evidence="3" type="ORF">ENP86_02550</name>
</gene>
<dbReference type="Gene3D" id="2.60.120.260">
    <property type="entry name" value="Galactose-binding domain-like"/>
    <property type="match status" value="1"/>
</dbReference>
<evidence type="ECO:0000313" key="3">
    <source>
        <dbReference type="EMBL" id="HDY58418.1"/>
    </source>
</evidence>
<dbReference type="SUPFAM" id="SSF49785">
    <property type="entry name" value="Galactose-binding domain-like"/>
    <property type="match status" value="1"/>
</dbReference>
<protein>
    <submittedName>
        <fullName evidence="3">T9SS type A sorting domain-containing protein</fullName>
    </submittedName>
</protein>
<evidence type="ECO:0000256" key="1">
    <source>
        <dbReference type="ARBA" id="ARBA00022801"/>
    </source>
</evidence>
<keyword evidence="1" id="KW-0378">Hydrolase</keyword>
<evidence type="ECO:0000259" key="2">
    <source>
        <dbReference type="Pfam" id="PF02018"/>
    </source>
</evidence>
<comment type="caution">
    <text evidence="3">The sequence shown here is derived from an EMBL/GenBank/DDBJ whole genome shotgun (WGS) entry which is preliminary data.</text>
</comment>
<dbReference type="Gene3D" id="3.20.20.80">
    <property type="entry name" value="Glycosidases"/>
    <property type="match status" value="1"/>
</dbReference>
<dbReference type="InterPro" id="IPR008979">
    <property type="entry name" value="Galactose-bd-like_sf"/>
</dbReference>
<dbReference type="Pfam" id="PF02018">
    <property type="entry name" value="CBM_4_9"/>
    <property type="match status" value="1"/>
</dbReference>
<proteinExistence type="predicted"/>
<accession>A0A7V0Z4E4</accession>
<dbReference type="InterPro" id="IPR017853">
    <property type="entry name" value="GH"/>
</dbReference>
<reference evidence="3" key="1">
    <citation type="journal article" date="2020" name="mSystems">
        <title>Genome- and Community-Level Interaction Insights into Carbon Utilization and Element Cycling Functions of Hydrothermarchaeota in Hydrothermal Sediment.</title>
        <authorList>
            <person name="Zhou Z."/>
            <person name="Liu Y."/>
            <person name="Xu W."/>
            <person name="Pan J."/>
            <person name="Luo Z.H."/>
            <person name="Li M."/>
        </authorList>
    </citation>
    <scope>NUCLEOTIDE SEQUENCE [LARGE SCALE GENOMIC DNA]</scope>
    <source>
        <strain evidence="3">SpSt-258</strain>
    </source>
</reference>
<dbReference type="AlphaFoldDB" id="A0A7V0Z4E4"/>
<sequence>MVQSDGHLYFANGNRAKFFGTNFCFSATYPSQTMSINVSAHIAKQGFNMVRYHHIDGALTSAPGSNTTRRLNHEVLDKFDYLFYQLKQRGIYSAIDLYSIRYFKSGDGIPFYDSLNRSMDVVKRVYMFYEPAYALFRDYPDSLLNHTNPYTGIAYKNEPALVFINPMNEGTLIDHYFWDNWDNPQSNYYLPRFYKNELQNQWNDWLYNRYHWDSTLIRVWSGGDTTTGPDKILNGEFSDTLNGVPRNWWLNQFSGNSTWGVEHAGLSLEPAVFVHVYSPAQYSWHIQLVQSGFTINSDSTYRLSFKAKSSRNRSMDVVIQRNRTPWTVYYSQTINLTTSGQNFILPFYCNNTDTVQLTFNLGLDTGRVWIDAVQLHRAPFSKVLDPGESLGTRTIKLIRWSNRFDYSPYRFFDQIRFFYEKEMKFYQHISALLNDTLHCHSLITSSFFWANQLHQYAWANLVPVMDAHPYFDHPDFPNQPWDTLDFRITNAYFGDGSNGEWFFTYMNQCASAQKPMIISEWQHPAPSESRYVTLLPFAAYAALRDYDAIINFATAHSEGSFSNNRIRPFFDASGQPIHFLFLRMTSLAFLRDITPEDQVRTPWMSFNLDQLIRDVYSGNYWSRGITSSPRDRIFNQFYWNSQKAIFKVNSRGTKAFAGKTASDTVFLGGIRVIGNTDGAIGFTRIDSTAQTQTFFVACLARAENTNMVWVEQTKTQGMLNWGVSPCQVESVSYHTQWHADSLTINKLNAYGDITGATRIIGSNHITNWLIRTGIDSVPWYRVIAYGYSDTLIGIIEIGSKKISGFYIPSPQRILKIERLPENTLFKLYSVDGRLVFEYKTTGPADKFIIPNLKSGVYFYLIKKDTCEQKGKVVIINK</sequence>
<dbReference type="SUPFAM" id="SSF51445">
    <property type="entry name" value="(Trans)glycosidases"/>
    <property type="match status" value="1"/>
</dbReference>
<dbReference type="NCBIfam" id="TIGR04183">
    <property type="entry name" value="Por_Secre_tail"/>
    <property type="match status" value="1"/>
</dbReference>
<dbReference type="EMBL" id="DSKY01000008">
    <property type="protein sequence ID" value="HDY58418.1"/>
    <property type="molecule type" value="Genomic_DNA"/>
</dbReference>